<evidence type="ECO:0000256" key="3">
    <source>
        <dbReference type="PROSITE-ProRule" id="PRU00196"/>
    </source>
</evidence>
<dbReference type="PANTHER" id="PTHR48071">
    <property type="entry name" value="SRCR DOMAIN-CONTAINING PROTEIN"/>
    <property type="match status" value="1"/>
</dbReference>
<dbReference type="FunFam" id="3.10.250.10:FF:000011">
    <property type="entry name" value="Scavenger receptor class A member 5"/>
    <property type="match status" value="1"/>
</dbReference>
<keyword evidence="6" id="KW-0675">Receptor</keyword>
<comment type="caution">
    <text evidence="6">The sequence shown here is derived from an EMBL/GenBank/DDBJ whole genome shotgun (WGS) entry which is preliminary data.</text>
</comment>
<dbReference type="PROSITE" id="PS00420">
    <property type="entry name" value="SRCR_1"/>
    <property type="match status" value="1"/>
</dbReference>
<dbReference type="Proteomes" id="UP000314294">
    <property type="component" value="Unassembled WGS sequence"/>
</dbReference>
<evidence type="ECO:0000313" key="7">
    <source>
        <dbReference type="Proteomes" id="UP000314294"/>
    </source>
</evidence>
<reference evidence="6 7" key="1">
    <citation type="submission" date="2019-03" db="EMBL/GenBank/DDBJ databases">
        <title>First draft genome of Liparis tanakae, snailfish: a comprehensive survey of snailfish specific genes.</title>
        <authorList>
            <person name="Kim W."/>
            <person name="Song I."/>
            <person name="Jeong J.-H."/>
            <person name="Kim D."/>
            <person name="Kim S."/>
            <person name="Ryu S."/>
            <person name="Song J.Y."/>
            <person name="Lee S.K."/>
        </authorList>
    </citation>
    <scope>NUCLEOTIDE SEQUENCE [LARGE SCALE GENOMIC DNA]</scope>
    <source>
        <tissue evidence="6">Muscle</tissue>
    </source>
</reference>
<dbReference type="SMART" id="SM00202">
    <property type="entry name" value="SR"/>
    <property type="match status" value="1"/>
</dbReference>
<evidence type="ECO:0000256" key="2">
    <source>
        <dbReference type="ARBA" id="ARBA00023180"/>
    </source>
</evidence>
<dbReference type="SUPFAM" id="SSF56487">
    <property type="entry name" value="SRCR-like"/>
    <property type="match status" value="1"/>
</dbReference>
<dbReference type="AlphaFoldDB" id="A0A4Z2GUE7"/>
<dbReference type="Gene3D" id="3.10.250.10">
    <property type="entry name" value="SRCR-like domain"/>
    <property type="match status" value="1"/>
</dbReference>
<feature type="domain" description="SRCR" evidence="5">
    <location>
        <begin position="79"/>
        <end position="174"/>
    </location>
</feature>
<evidence type="ECO:0000259" key="5">
    <source>
        <dbReference type="PROSITE" id="PS50287"/>
    </source>
</evidence>
<dbReference type="EMBL" id="SRLO01000431">
    <property type="protein sequence ID" value="TNN56332.1"/>
    <property type="molecule type" value="Genomic_DNA"/>
</dbReference>
<evidence type="ECO:0000313" key="6">
    <source>
        <dbReference type="EMBL" id="TNN56332.1"/>
    </source>
</evidence>
<feature type="disulfide bond" evidence="3">
    <location>
        <begin position="143"/>
        <end position="153"/>
    </location>
</feature>
<comment type="caution">
    <text evidence="3">Lacks conserved residue(s) required for the propagation of feature annotation.</text>
</comment>
<dbReference type="InterPro" id="IPR036772">
    <property type="entry name" value="SRCR-like_dom_sf"/>
</dbReference>
<organism evidence="6 7">
    <name type="scientific">Liparis tanakae</name>
    <name type="common">Tanaka's snailfish</name>
    <dbReference type="NCBI Taxonomy" id="230148"/>
    <lineage>
        <taxon>Eukaryota</taxon>
        <taxon>Metazoa</taxon>
        <taxon>Chordata</taxon>
        <taxon>Craniata</taxon>
        <taxon>Vertebrata</taxon>
        <taxon>Euteleostomi</taxon>
        <taxon>Actinopterygii</taxon>
        <taxon>Neopterygii</taxon>
        <taxon>Teleostei</taxon>
        <taxon>Neoteleostei</taxon>
        <taxon>Acanthomorphata</taxon>
        <taxon>Eupercaria</taxon>
        <taxon>Perciformes</taxon>
        <taxon>Cottioidei</taxon>
        <taxon>Cottales</taxon>
        <taxon>Liparidae</taxon>
        <taxon>Liparis</taxon>
    </lineage>
</organism>
<dbReference type="PANTHER" id="PTHR48071:SF18">
    <property type="entry name" value="DELETED IN MALIGNANT BRAIN TUMORS 1 PROTEIN-RELATED"/>
    <property type="match status" value="1"/>
</dbReference>
<proteinExistence type="predicted"/>
<keyword evidence="1 3" id="KW-1015">Disulfide bond</keyword>
<feature type="region of interest" description="Disordered" evidence="4">
    <location>
        <begin position="51"/>
        <end position="74"/>
    </location>
</feature>
<name>A0A4Z2GUE7_9TELE</name>
<evidence type="ECO:0000256" key="1">
    <source>
        <dbReference type="ARBA" id="ARBA00023157"/>
    </source>
</evidence>
<dbReference type="PROSITE" id="PS50287">
    <property type="entry name" value="SRCR_2"/>
    <property type="match status" value="1"/>
</dbReference>
<sequence length="174" mass="18357">MGFKACQETEVPKVTVVFLALKDQRGERDPSDNLGSKELLVQLVGVNGLPGFNGTEGRPGPPGPKGDTGDKGTPTELAVRLVPGKARGRVEVNVEGVWGTVCDDSFDTVDGKVICKMLGYQTAVSTYVASPGSGKIWLDELGCLGIESDIFNCRHSGVGIHNCNHNEDAGVQCV</sequence>
<keyword evidence="2" id="KW-0325">Glycoprotein</keyword>
<keyword evidence="7" id="KW-1185">Reference proteome</keyword>
<gene>
    <name evidence="6" type="primary">MARCO</name>
    <name evidence="6" type="ORF">EYF80_033443</name>
</gene>
<evidence type="ECO:0000256" key="4">
    <source>
        <dbReference type="SAM" id="MobiDB-lite"/>
    </source>
</evidence>
<dbReference type="InterPro" id="IPR001190">
    <property type="entry name" value="SRCR"/>
</dbReference>
<accession>A0A4Z2GUE7</accession>
<dbReference type="Pfam" id="PF00530">
    <property type="entry name" value="SRCR"/>
    <property type="match status" value="1"/>
</dbReference>
<dbReference type="OrthoDB" id="536948at2759"/>
<dbReference type="PRINTS" id="PR00258">
    <property type="entry name" value="SPERACTRCPTR"/>
</dbReference>
<dbReference type="GO" id="GO:0016020">
    <property type="term" value="C:membrane"/>
    <property type="evidence" value="ECO:0007669"/>
    <property type="project" value="InterPro"/>
</dbReference>
<protein>
    <submittedName>
        <fullName evidence="6">Macrophage receptor MARCO</fullName>
    </submittedName>
</protein>